<sequence>MGNYVSCAFVGSMVQNRASPAKVIFPTGQILKFYKPTKAAELMFETPNFFLVNTQSLRIGRRFSALNADEDIEMSNIYAMFPMQRLKSVISDADMCALFLAVTNRASSGRKGGKGKVAKECGRISQVVPESSGGSQAVPRLNLDDIEELCSLEFTQRWSMFRSKKPMLETVMEEPVCSR</sequence>
<accession>A0AAD3TJH4</accession>
<name>A0AAD3TJH4_NEPGR</name>
<organism evidence="1 2">
    <name type="scientific">Nepenthes gracilis</name>
    <name type="common">Slender pitcher plant</name>
    <dbReference type="NCBI Taxonomy" id="150966"/>
    <lineage>
        <taxon>Eukaryota</taxon>
        <taxon>Viridiplantae</taxon>
        <taxon>Streptophyta</taxon>
        <taxon>Embryophyta</taxon>
        <taxon>Tracheophyta</taxon>
        <taxon>Spermatophyta</taxon>
        <taxon>Magnoliopsida</taxon>
        <taxon>eudicotyledons</taxon>
        <taxon>Gunneridae</taxon>
        <taxon>Pentapetalae</taxon>
        <taxon>Caryophyllales</taxon>
        <taxon>Nepenthaceae</taxon>
        <taxon>Nepenthes</taxon>
    </lineage>
</organism>
<dbReference type="EMBL" id="BSYO01000038">
    <property type="protein sequence ID" value="GMH30607.1"/>
    <property type="molecule type" value="Genomic_DNA"/>
</dbReference>
<proteinExistence type="predicted"/>
<dbReference type="PANTHER" id="PTHR33052">
    <property type="entry name" value="DUF4228 DOMAIN PROTEIN-RELATED"/>
    <property type="match status" value="1"/>
</dbReference>
<protein>
    <submittedName>
        <fullName evidence="1">Uncharacterized protein</fullName>
    </submittedName>
</protein>
<dbReference type="Pfam" id="PF14009">
    <property type="entry name" value="PADRE"/>
    <property type="match status" value="1"/>
</dbReference>
<dbReference type="Proteomes" id="UP001279734">
    <property type="component" value="Unassembled WGS sequence"/>
</dbReference>
<evidence type="ECO:0000313" key="1">
    <source>
        <dbReference type="EMBL" id="GMH30607.1"/>
    </source>
</evidence>
<reference evidence="1" key="1">
    <citation type="submission" date="2023-05" db="EMBL/GenBank/DDBJ databases">
        <title>Nepenthes gracilis genome sequencing.</title>
        <authorList>
            <person name="Fukushima K."/>
        </authorList>
    </citation>
    <scope>NUCLEOTIDE SEQUENCE</scope>
    <source>
        <strain evidence="1">SING2019-196</strain>
    </source>
</reference>
<gene>
    <name evidence="1" type="ORF">Nepgr_032450</name>
</gene>
<evidence type="ECO:0000313" key="2">
    <source>
        <dbReference type="Proteomes" id="UP001279734"/>
    </source>
</evidence>
<dbReference type="AlphaFoldDB" id="A0AAD3TJH4"/>
<keyword evidence="2" id="KW-1185">Reference proteome</keyword>
<comment type="caution">
    <text evidence="1">The sequence shown here is derived from an EMBL/GenBank/DDBJ whole genome shotgun (WGS) entry which is preliminary data.</text>
</comment>
<dbReference type="InterPro" id="IPR025322">
    <property type="entry name" value="PADRE_dom"/>
</dbReference>